<name>A0A4R5EFC5_9RHOB</name>
<dbReference type="AlphaFoldDB" id="A0A4R5EFC5"/>
<evidence type="ECO:0000313" key="2">
    <source>
        <dbReference type="Proteomes" id="UP000294662"/>
    </source>
</evidence>
<sequence length="95" mass="10514">MQALATAKPGDDYTPELLLWTLSRIHHLIGRTLPDSDQVQREALTHALMLSFDGIALRQNLRRGEIATSQSVDVLFLMAQALLDRAGDIGTKDET</sequence>
<dbReference type="OrthoDB" id="9811084at2"/>
<comment type="caution">
    <text evidence="1">The sequence shown here is derived from an EMBL/GenBank/DDBJ whole genome shotgun (WGS) entry which is preliminary data.</text>
</comment>
<keyword evidence="2" id="KW-1185">Reference proteome</keyword>
<dbReference type="RefSeq" id="WP_132831648.1">
    <property type="nucleotide sequence ID" value="NZ_SMFP01000039.1"/>
</dbReference>
<reference evidence="1 2" key="1">
    <citation type="submission" date="2019-03" db="EMBL/GenBank/DDBJ databases">
        <authorList>
            <person name="Zhang S."/>
        </authorList>
    </citation>
    <scope>NUCLEOTIDE SEQUENCE [LARGE SCALE GENOMIC DNA]</scope>
    <source>
        <strain evidence="1 2">S4J41</strain>
    </source>
</reference>
<accession>A0A4R5EFC5</accession>
<gene>
    <name evidence="1" type="ORF">E1B25_21670</name>
</gene>
<dbReference type="EMBL" id="SMFP01000039">
    <property type="protein sequence ID" value="TDE33069.1"/>
    <property type="molecule type" value="Genomic_DNA"/>
</dbReference>
<protein>
    <submittedName>
        <fullName evidence="1">Uncharacterized protein</fullName>
    </submittedName>
</protein>
<dbReference type="Proteomes" id="UP000294662">
    <property type="component" value="Unassembled WGS sequence"/>
</dbReference>
<evidence type="ECO:0000313" key="1">
    <source>
        <dbReference type="EMBL" id="TDE33069.1"/>
    </source>
</evidence>
<proteinExistence type="predicted"/>
<organism evidence="1 2">
    <name type="scientific">Antarcticimicrobium sediminis</name>
    <dbReference type="NCBI Taxonomy" id="2546227"/>
    <lineage>
        <taxon>Bacteria</taxon>
        <taxon>Pseudomonadati</taxon>
        <taxon>Pseudomonadota</taxon>
        <taxon>Alphaproteobacteria</taxon>
        <taxon>Rhodobacterales</taxon>
        <taxon>Paracoccaceae</taxon>
        <taxon>Antarcticimicrobium</taxon>
    </lineage>
</organism>